<reference evidence="2 3" key="2">
    <citation type="journal article" date="2021" name="Microorganisms">
        <title>The Ever-Expanding Pseudomonas Genus: Description of 43 New Species and Partition of the Pseudomonas putida Group.</title>
        <authorList>
            <person name="Girard L."/>
            <person name="Lood C."/>
            <person name="Hofte M."/>
            <person name="Vandamme P."/>
            <person name="Rokni-Zadeh H."/>
            <person name="van Noort V."/>
            <person name="Lavigne R."/>
            <person name="De Mot R."/>
        </authorList>
    </citation>
    <scope>NUCLEOTIDE SEQUENCE [LARGE SCALE GENOMIC DNA]</scope>
    <source>
        <strain evidence="2 3">RW9S1A</strain>
    </source>
</reference>
<gene>
    <name evidence="2" type="ORF">HU772_000900</name>
</gene>
<evidence type="ECO:0000313" key="2">
    <source>
        <dbReference type="EMBL" id="QXI38687.1"/>
    </source>
</evidence>
<organism evidence="2 3">
    <name type="scientific">Pseudomonas xantholysinigenes</name>
    <dbReference type="NCBI Taxonomy" id="2745490"/>
    <lineage>
        <taxon>Bacteria</taxon>
        <taxon>Pseudomonadati</taxon>
        <taxon>Pseudomonadota</taxon>
        <taxon>Gammaproteobacteria</taxon>
        <taxon>Pseudomonadales</taxon>
        <taxon>Pseudomonadaceae</taxon>
        <taxon>Pseudomonas</taxon>
    </lineage>
</organism>
<dbReference type="AlphaFoldDB" id="A0A9E6PW25"/>
<dbReference type="EMBL" id="CP077095">
    <property type="protein sequence ID" value="QXI38687.1"/>
    <property type="molecule type" value="Genomic_DNA"/>
</dbReference>
<evidence type="ECO:0000259" key="1">
    <source>
        <dbReference type="Pfam" id="PF20178"/>
    </source>
</evidence>
<reference evidence="2 3" key="1">
    <citation type="journal article" date="2020" name="Microorganisms">
        <title>Reliable Identification of Environmental Pseudomonas Isolates Using the rpoD Gene.</title>
        <authorList>
            <consortium name="The Broad Institute Genome Sequencing Platform"/>
            <person name="Girard L."/>
            <person name="Lood C."/>
            <person name="Rokni-Zadeh H."/>
            <person name="van Noort V."/>
            <person name="Lavigne R."/>
            <person name="De Mot R."/>
        </authorList>
    </citation>
    <scope>NUCLEOTIDE SEQUENCE [LARGE SCALE GENOMIC DNA]</scope>
    <source>
        <strain evidence="2 3">RW9S1A</strain>
    </source>
</reference>
<protein>
    <recommendedName>
        <fullName evidence="1">Dermonecrotic toxin N-terminal domain-containing protein</fullName>
    </recommendedName>
</protein>
<keyword evidence="3" id="KW-1185">Reference proteome</keyword>
<name>A0A9E6PW25_9PSED</name>
<dbReference type="RefSeq" id="WP_186662043.1">
    <property type="nucleotide sequence ID" value="NZ_CP077095.1"/>
</dbReference>
<sequence length="838" mass="94360">MNTAHVQHDLAELSGAWALMDNARQFAETWPDVFSLARQAAGEYLREHHPQSPDPDQVWWHVFDNATNGPTFTGWQHTGKPRLSLTLTQLWISRFDEGFQWAVDLLPVYGGFYRQDGSADAYGVDNQLELDPIKVKEDMRALDFAARVEQRTADFWALNGSAFEMLAKVSFVQQIQQSLAQGHIEPFDAERLRAWLGLEAEGPVGLETLRNKVPDSRFKIRQYEVQGGGHLLTLTTADGRILLYTPTAPTVLQAFADIAQLVAWVRERVSAPDAQQWFDQLHPPGWLASAAERREFRLRRAWQGRIPVSPWWPFGTGKEVTGDLFAQLKRMTQEDLNAQHRIIVSNEALDTQHWHDYITAATRVFGSFTLLFWPFSLFMVGLGMVSVALDVRASLVATNEKQRWEAFLSAFADALAVVLTSLDVAVGASAVGYRAAPQVLKATPKAWLPMSATGEELVPFASARRAGNPIQTPGRFQGVEVDAQGATWIEMNDLSLRTRFDTQLDSWVVTHERAPYGLMPALPVRLGEGGAWQLLAPEGDLDALVTDFWNVYMDADEVQSQALARRIEAQQRALLRSGNLPEFVGHMAPMDTQGNPCVTVNGTTHYTFWHEGDVHNSLLEQYSGQMSKINDLFSATRPRPTFVQLPELMHYLDNLFASMAELPRSTAPLLWRGVRGGRSGLAAHYRAGAVGPGDLLVSTDITSFTENPYIPRRFMVDKSSVGRPLEEITGQFDEHTVFYELVNDGKVTGVPVAPMTQWQESEVLFTPGRLFRIESVRDIAGQHYRFLRFRLREVEQAQGERVFDMRSGLPFDRQAYLERVQYDKLVERCFPASQWPEA</sequence>
<dbReference type="Gene3D" id="3.90.176.10">
    <property type="entry name" value="Toxin ADP-ribosyltransferase, Chain A, domain 1"/>
    <property type="match status" value="1"/>
</dbReference>
<dbReference type="Proteomes" id="UP000633418">
    <property type="component" value="Chromosome"/>
</dbReference>
<dbReference type="SUPFAM" id="SSF56399">
    <property type="entry name" value="ADP-ribosylation"/>
    <property type="match status" value="1"/>
</dbReference>
<accession>A0A9E6PW25</accession>
<proteinExistence type="predicted"/>
<dbReference type="Pfam" id="PF20178">
    <property type="entry name" value="ToxA_N"/>
    <property type="match status" value="1"/>
</dbReference>
<dbReference type="InterPro" id="IPR046673">
    <property type="entry name" value="ToxA_N"/>
</dbReference>
<dbReference type="KEGG" id="pxn:HU772_000900"/>
<feature type="domain" description="Dermonecrotic toxin N-terminal" evidence="1">
    <location>
        <begin position="30"/>
        <end position="278"/>
    </location>
</feature>
<evidence type="ECO:0000313" key="3">
    <source>
        <dbReference type="Proteomes" id="UP000633418"/>
    </source>
</evidence>